<comment type="caution">
    <text evidence="1">The sequence shown here is derived from an EMBL/GenBank/DDBJ whole genome shotgun (WGS) entry which is preliminary data.</text>
</comment>
<dbReference type="EMBL" id="RCHI01000003">
    <property type="protein sequence ID" value="RLL71961.1"/>
    <property type="molecule type" value="Genomic_DNA"/>
</dbReference>
<reference evidence="1 2" key="1">
    <citation type="submission" date="2018-10" db="EMBL/GenBank/DDBJ databases">
        <title>Rhodobacter sp . BO-81.</title>
        <authorList>
            <person name="Im W.T."/>
        </authorList>
    </citation>
    <scope>NUCLEOTIDE SEQUENCE [LARGE SCALE GENOMIC DNA]</scope>
    <source>
        <strain evidence="1 2">BO-81</strain>
    </source>
</reference>
<gene>
    <name evidence="1" type="ORF">DYS74_04980</name>
</gene>
<dbReference type="AlphaFoldDB" id="A0A421BUK0"/>
<organism evidence="1 2">
    <name type="scientific">Paenirhodobacter hankyongi</name>
    <dbReference type="NCBI Taxonomy" id="2294033"/>
    <lineage>
        <taxon>Bacteria</taxon>
        <taxon>Pseudomonadati</taxon>
        <taxon>Pseudomonadota</taxon>
        <taxon>Alphaproteobacteria</taxon>
        <taxon>Rhodobacterales</taxon>
        <taxon>Rhodobacter group</taxon>
        <taxon>Paenirhodobacter</taxon>
    </lineage>
</organism>
<evidence type="ECO:0000313" key="1">
    <source>
        <dbReference type="EMBL" id="RLL71961.1"/>
    </source>
</evidence>
<proteinExistence type="predicted"/>
<dbReference type="InterPro" id="IPR014955">
    <property type="entry name" value="DUF1826"/>
</dbReference>
<protein>
    <submittedName>
        <fullName evidence="1">DUF1826 domain-containing protein</fullName>
    </submittedName>
</protein>
<name>A0A421BUK0_9RHOB</name>
<dbReference type="Pfam" id="PF08856">
    <property type="entry name" value="DUF1826"/>
    <property type="match status" value="1"/>
</dbReference>
<accession>A0A421BUK0</accession>
<keyword evidence="2" id="KW-1185">Reference proteome</keyword>
<sequence>MDQSMTTIPAVPPQAGLRAAGIVQGTGPEVLHRIGTRGIGAAIWQRDWPQVLGAGLAALPAANLPELRETVRLEGVGPCLREACAAAGLVEEPLRAALIADVTALAQMFAAIAGAQRLHLRLQAIRTNACSRFHVDNLRLRMLCTYRGAGTEFALGAPRSDPQAPVADAPAGAVVLMRGTRWPGDEEPGVLHRSPPIAGSGQTRLLLVIDPGDDPEPHWH</sequence>
<evidence type="ECO:0000313" key="2">
    <source>
        <dbReference type="Proteomes" id="UP000279673"/>
    </source>
</evidence>
<dbReference type="Proteomes" id="UP000279673">
    <property type="component" value="Unassembled WGS sequence"/>
</dbReference>